<evidence type="ECO:0000256" key="2">
    <source>
        <dbReference type="ARBA" id="ARBA00022723"/>
    </source>
</evidence>
<dbReference type="InterPro" id="IPR006058">
    <property type="entry name" value="2Fe2S_fd_BS"/>
</dbReference>
<dbReference type="PANTHER" id="PTHR44379:SF5">
    <property type="entry name" value="OXIDOREDUCTASE WITH IRON-SULFUR SUBUNIT"/>
    <property type="match status" value="1"/>
</dbReference>
<evidence type="ECO:0000256" key="5">
    <source>
        <dbReference type="ARBA" id="ARBA00023014"/>
    </source>
</evidence>
<dbReference type="InterPro" id="IPR002888">
    <property type="entry name" value="2Fe-2S-bd"/>
</dbReference>
<protein>
    <submittedName>
        <fullName evidence="7">2Fe-2S iron-sulfur cluster binding domain-containing protein</fullName>
    </submittedName>
</protein>
<keyword evidence="2" id="KW-0479">Metal-binding</keyword>
<comment type="caution">
    <text evidence="7">The sequence shown here is derived from an EMBL/GenBank/DDBJ whole genome shotgun (WGS) entry which is preliminary data.</text>
</comment>
<dbReference type="Pfam" id="PF00111">
    <property type="entry name" value="Fer2"/>
    <property type="match status" value="1"/>
</dbReference>
<keyword evidence="3" id="KW-0560">Oxidoreductase</keyword>
<dbReference type="RefSeq" id="WP_169199707.1">
    <property type="nucleotide sequence ID" value="NZ_WTVH02000010.1"/>
</dbReference>
<dbReference type="SUPFAM" id="SSF47741">
    <property type="entry name" value="CO dehydrogenase ISP C-domain like"/>
    <property type="match status" value="1"/>
</dbReference>
<keyword evidence="8" id="KW-1185">Reference proteome</keyword>
<dbReference type="EMBL" id="WTVH01000030">
    <property type="protein sequence ID" value="NMF94485.1"/>
    <property type="molecule type" value="Genomic_DNA"/>
</dbReference>
<keyword evidence="1" id="KW-0001">2Fe-2S</keyword>
<evidence type="ECO:0000313" key="7">
    <source>
        <dbReference type="EMBL" id="NMF94485.1"/>
    </source>
</evidence>
<evidence type="ECO:0000256" key="3">
    <source>
        <dbReference type="ARBA" id="ARBA00023002"/>
    </source>
</evidence>
<sequence length="165" mass="17693">MMSVETEIRFSLNGRPVSLKVPATMKTLAMLRDRLGMTGTKYACGEGECGACTIEIDGKTVNSCLMYAVDCDGREVVTIEGLRTPEGLHPVQQAFVDHGAVQCGFCMPGMIMQSRNLLANNPELTREQAQRGLEGNLCRCTGYTKVLDAVDAVAATNTCGGRANP</sequence>
<evidence type="ECO:0000313" key="8">
    <source>
        <dbReference type="Proteomes" id="UP000601990"/>
    </source>
</evidence>
<dbReference type="InterPro" id="IPR036010">
    <property type="entry name" value="2Fe-2S_ferredoxin-like_sf"/>
</dbReference>
<evidence type="ECO:0000256" key="1">
    <source>
        <dbReference type="ARBA" id="ARBA00022714"/>
    </source>
</evidence>
<accession>A0ABX1N5E0</accession>
<dbReference type="PROSITE" id="PS00197">
    <property type="entry name" value="2FE2S_FER_1"/>
    <property type="match status" value="1"/>
</dbReference>
<keyword evidence="5" id="KW-0411">Iron-sulfur</keyword>
<dbReference type="InterPro" id="IPR012675">
    <property type="entry name" value="Beta-grasp_dom_sf"/>
</dbReference>
<dbReference type="InterPro" id="IPR036884">
    <property type="entry name" value="2Fe-2S-bd_dom_sf"/>
</dbReference>
<dbReference type="Gene3D" id="1.10.150.120">
    <property type="entry name" value="[2Fe-2S]-binding domain"/>
    <property type="match status" value="1"/>
</dbReference>
<dbReference type="SUPFAM" id="SSF54292">
    <property type="entry name" value="2Fe-2S ferredoxin-like"/>
    <property type="match status" value="1"/>
</dbReference>
<dbReference type="Pfam" id="PF01799">
    <property type="entry name" value="Fer2_2"/>
    <property type="match status" value="1"/>
</dbReference>
<dbReference type="InterPro" id="IPR051452">
    <property type="entry name" value="Diverse_Oxidoreductases"/>
</dbReference>
<reference evidence="7" key="1">
    <citation type="submission" date="2019-12" db="EMBL/GenBank/DDBJ databases">
        <title>Comparative genomics gives insights into the taxonomy of the Azoarcus-Aromatoleum group and reveals separate origins of nif in the plant-associated Azoarcus and non-plant-associated Aromatoleum sub-groups.</title>
        <authorList>
            <person name="Lafos M."/>
            <person name="Maluk M."/>
            <person name="Batista M."/>
            <person name="Junghare M."/>
            <person name="Carmona M."/>
            <person name="Faoro H."/>
            <person name="Cruz L.M."/>
            <person name="Battistoni F."/>
            <person name="De Souza E."/>
            <person name="Pedrosa F."/>
            <person name="Chen W.-M."/>
            <person name="Poole P.S."/>
            <person name="Dixon R.A."/>
            <person name="James E.K."/>
        </authorList>
    </citation>
    <scope>NUCLEOTIDE SEQUENCE</scope>
    <source>
        <strain evidence="7">U120</strain>
    </source>
</reference>
<dbReference type="PROSITE" id="PS51085">
    <property type="entry name" value="2FE2S_FER_2"/>
    <property type="match status" value="1"/>
</dbReference>
<name>A0ABX1N5E0_9RHOO</name>
<dbReference type="Proteomes" id="UP000601990">
    <property type="component" value="Unassembled WGS sequence"/>
</dbReference>
<dbReference type="CDD" id="cd00207">
    <property type="entry name" value="fer2"/>
    <property type="match status" value="1"/>
</dbReference>
<proteinExistence type="predicted"/>
<keyword evidence="4" id="KW-0408">Iron</keyword>
<evidence type="ECO:0000259" key="6">
    <source>
        <dbReference type="PROSITE" id="PS51085"/>
    </source>
</evidence>
<evidence type="ECO:0000256" key="4">
    <source>
        <dbReference type="ARBA" id="ARBA00023004"/>
    </source>
</evidence>
<feature type="domain" description="2Fe-2S ferredoxin-type" evidence="6">
    <location>
        <begin position="6"/>
        <end position="82"/>
    </location>
</feature>
<dbReference type="InterPro" id="IPR001041">
    <property type="entry name" value="2Fe-2S_ferredoxin-type"/>
</dbReference>
<dbReference type="PANTHER" id="PTHR44379">
    <property type="entry name" value="OXIDOREDUCTASE WITH IRON-SULFUR SUBUNIT"/>
    <property type="match status" value="1"/>
</dbReference>
<organism evidence="7 8">
    <name type="scientific">Aromatoleum buckelii</name>
    <dbReference type="NCBI Taxonomy" id="200254"/>
    <lineage>
        <taxon>Bacteria</taxon>
        <taxon>Pseudomonadati</taxon>
        <taxon>Pseudomonadota</taxon>
        <taxon>Betaproteobacteria</taxon>
        <taxon>Rhodocyclales</taxon>
        <taxon>Rhodocyclaceae</taxon>
        <taxon>Aromatoleum</taxon>
    </lineage>
</organism>
<dbReference type="Gene3D" id="3.10.20.30">
    <property type="match status" value="1"/>
</dbReference>
<gene>
    <name evidence="7" type="ORF">GO608_14240</name>
</gene>